<organism evidence="2 3">
    <name type="scientific">Burkholderia ambifaria MEX-5</name>
    <dbReference type="NCBI Taxonomy" id="396597"/>
    <lineage>
        <taxon>Bacteria</taxon>
        <taxon>Pseudomonadati</taxon>
        <taxon>Pseudomonadota</taxon>
        <taxon>Betaproteobacteria</taxon>
        <taxon>Burkholderiales</taxon>
        <taxon>Burkholderiaceae</taxon>
        <taxon>Burkholderia</taxon>
        <taxon>Burkholderia cepacia complex</taxon>
    </lineage>
</organism>
<sequence length="306" mass="32069">MTPSPLVPVQGALARPRVAPLDHVPSFGHEWRFRPGKHCLATLTTSCINVDRPHCGCHWQPLPAPESASASTPASTSASARSAAVSATVIGRRCRGIAGSPRDRRAMYAIGWTIGALGIIGWLIAAHELPTGFTPVLAIRISDGVSDHATSSTGSVHVAEVWPDASTNASLQRAASAPVTKAMALPPATGHAAARPASLRPQATSGVRRADIALPASPHQTSGPRKTVARAPVLSDTTSTRDRLAPPPRATDARDMFDDPLTLIAMANALRSPPPARSTHAPAAGFDWTSQLSHRRLTDTPDAFAR</sequence>
<gene>
    <name evidence="2" type="ORF">BamMEX5DRAFT_0735</name>
</gene>
<feature type="region of interest" description="Disordered" evidence="1">
    <location>
        <begin position="272"/>
        <end position="306"/>
    </location>
</feature>
<protein>
    <submittedName>
        <fullName evidence="2">Uncharacterized protein</fullName>
    </submittedName>
</protein>
<reference evidence="2 3" key="1">
    <citation type="submission" date="2008-03" db="EMBL/GenBank/DDBJ databases">
        <title>Sequencing of the draft genome and assembly of Burkholderia ambifaria MEX-5.</title>
        <authorList>
            <consortium name="US DOE Joint Genome Institute (JGI-PGF)"/>
            <person name="Copeland A."/>
            <person name="Lucas S."/>
            <person name="Lapidus A."/>
            <person name="Glavina del Rio T."/>
            <person name="Dalin E."/>
            <person name="Tice H."/>
            <person name="Bruce D."/>
            <person name="Goodwin L."/>
            <person name="Pitluck S."/>
            <person name="Larimer F."/>
            <person name="Land M.L."/>
            <person name="Hauser L."/>
            <person name="Tiedje J."/>
            <person name="Richardson P."/>
        </authorList>
    </citation>
    <scope>NUCLEOTIDE SEQUENCE [LARGE SCALE GENOMIC DNA]</scope>
    <source>
        <strain evidence="2 3">MEX-5</strain>
    </source>
</reference>
<feature type="region of interest" description="Disordered" evidence="1">
    <location>
        <begin position="186"/>
        <end position="256"/>
    </location>
</feature>
<dbReference type="PATRIC" id="fig|396597.7.peg.7645"/>
<dbReference type="Proteomes" id="UP000004814">
    <property type="component" value="Unassembled WGS sequence"/>
</dbReference>
<accession>B1SYW9</accession>
<dbReference type="AlphaFoldDB" id="B1SYW9"/>
<dbReference type="EMBL" id="ABLK01000014">
    <property type="protein sequence ID" value="EDT43461.1"/>
    <property type="molecule type" value="Genomic_DNA"/>
</dbReference>
<evidence type="ECO:0000256" key="1">
    <source>
        <dbReference type="SAM" id="MobiDB-lite"/>
    </source>
</evidence>
<evidence type="ECO:0000313" key="2">
    <source>
        <dbReference type="EMBL" id="EDT43461.1"/>
    </source>
</evidence>
<proteinExistence type="predicted"/>
<evidence type="ECO:0000313" key="3">
    <source>
        <dbReference type="Proteomes" id="UP000004814"/>
    </source>
</evidence>
<name>B1SYW9_9BURK</name>
<comment type="caution">
    <text evidence="2">The sequence shown here is derived from an EMBL/GenBank/DDBJ whole genome shotgun (WGS) entry which is preliminary data.</text>
</comment>